<feature type="domain" description="F-box" evidence="1">
    <location>
        <begin position="1"/>
        <end position="54"/>
    </location>
</feature>
<dbReference type="InterPro" id="IPR050796">
    <property type="entry name" value="SCF_F-box_component"/>
</dbReference>
<protein>
    <recommendedName>
        <fullName evidence="1">F-box domain-containing protein</fullName>
    </recommendedName>
</protein>
<dbReference type="PROSITE" id="PS50181">
    <property type="entry name" value="FBOX"/>
    <property type="match status" value="1"/>
</dbReference>
<dbReference type="InterPro" id="IPR006527">
    <property type="entry name" value="F-box-assoc_dom_typ1"/>
</dbReference>
<sequence>MENKEKLAWDLIEEILSRVSPKSLVRFRIVSKQWNALINDKTFINSHKKTFRFILTTKSKIYSASIDPKIEVRELTLDIPGLESQEPKKLIDCNGFLLCVMDKGAVVWNPWLRQTRWIEPEVNQPNLQFNGIGYDKHNGYKTFASYRKELDPTKTFWKFHDLSSDAWKDQSDGSSTQEGERCTFLTSSGVTLDGTLYWVGSFAKTQYLYLFFLLLLDSSTDKFYKFCDLPCLENHNHDAIVLQVFRGERFSLLKQCSLTKKIEIWVTKNKIHKWGGRDVEWMSFMEVSIPSLPDLVQAGSYSQPSYFIDDKRLVVCSCDETGWA</sequence>
<dbReference type="SUPFAM" id="SSF81383">
    <property type="entry name" value="F-box domain"/>
    <property type="match status" value="1"/>
</dbReference>
<dbReference type="EMBL" id="KI517683">
    <property type="protein sequence ID" value="ESQ33625.1"/>
    <property type="molecule type" value="Genomic_DNA"/>
</dbReference>
<dbReference type="InterPro" id="IPR001810">
    <property type="entry name" value="F-box_dom"/>
</dbReference>
<dbReference type="PANTHER" id="PTHR31672:SF13">
    <property type="entry name" value="F-BOX PROTEIN CPR30-LIKE"/>
    <property type="match status" value="1"/>
</dbReference>
<reference evidence="2 3" key="1">
    <citation type="journal article" date="2013" name="Front. Plant Sci.">
        <title>The Reference Genome of the Halophytic Plant Eutrema salsugineum.</title>
        <authorList>
            <person name="Yang R."/>
            <person name="Jarvis D.E."/>
            <person name="Chen H."/>
            <person name="Beilstein M.A."/>
            <person name="Grimwood J."/>
            <person name="Jenkins J."/>
            <person name="Shu S."/>
            <person name="Prochnik S."/>
            <person name="Xin M."/>
            <person name="Ma C."/>
            <person name="Schmutz J."/>
            <person name="Wing R.A."/>
            <person name="Mitchell-Olds T."/>
            <person name="Schumaker K.S."/>
            <person name="Wang X."/>
        </authorList>
    </citation>
    <scope>NUCLEOTIDE SEQUENCE [LARGE SCALE GENOMIC DNA]</scope>
</reference>
<dbReference type="Gene3D" id="1.20.1280.50">
    <property type="match status" value="1"/>
</dbReference>
<dbReference type="CDD" id="cd22157">
    <property type="entry name" value="F-box_AtFBW1-like"/>
    <property type="match status" value="1"/>
</dbReference>
<gene>
    <name evidence="2" type="ORF">EUTSA_v10009548mg</name>
</gene>
<dbReference type="SUPFAM" id="SSF50965">
    <property type="entry name" value="Galactose oxidase, central domain"/>
    <property type="match status" value="1"/>
</dbReference>
<dbReference type="SMART" id="SM00256">
    <property type="entry name" value="FBOX"/>
    <property type="match status" value="1"/>
</dbReference>
<keyword evidence="3" id="KW-1185">Reference proteome</keyword>
<dbReference type="OrthoDB" id="1023685at2759"/>
<dbReference type="NCBIfam" id="TIGR01640">
    <property type="entry name" value="F_box_assoc_1"/>
    <property type="match status" value="1"/>
</dbReference>
<dbReference type="KEGG" id="eus:EUTSA_v10009548mg"/>
<dbReference type="PANTHER" id="PTHR31672">
    <property type="entry name" value="BNACNNG10540D PROTEIN"/>
    <property type="match status" value="1"/>
</dbReference>
<dbReference type="Proteomes" id="UP000030689">
    <property type="component" value="Unassembled WGS sequence"/>
</dbReference>
<dbReference type="InterPro" id="IPR017451">
    <property type="entry name" value="F-box-assoc_interact_dom"/>
</dbReference>
<dbReference type="Pfam" id="PF07734">
    <property type="entry name" value="FBA_1"/>
    <property type="match status" value="1"/>
</dbReference>
<name>V4K7N5_EUTSA</name>
<evidence type="ECO:0000313" key="3">
    <source>
        <dbReference type="Proteomes" id="UP000030689"/>
    </source>
</evidence>
<dbReference type="InterPro" id="IPR011043">
    <property type="entry name" value="Gal_Oxase/kelch_b-propeller"/>
</dbReference>
<organism evidence="2 3">
    <name type="scientific">Eutrema salsugineum</name>
    <name type="common">Saltwater cress</name>
    <name type="synonym">Sisymbrium salsugineum</name>
    <dbReference type="NCBI Taxonomy" id="72664"/>
    <lineage>
        <taxon>Eukaryota</taxon>
        <taxon>Viridiplantae</taxon>
        <taxon>Streptophyta</taxon>
        <taxon>Embryophyta</taxon>
        <taxon>Tracheophyta</taxon>
        <taxon>Spermatophyta</taxon>
        <taxon>Magnoliopsida</taxon>
        <taxon>eudicotyledons</taxon>
        <taxon>Gunneridae</taxon>
        <taxon>Pentapetalae</taxon>
        <taxon>rosids</taxon>
        <taxon>malvids</taxon>
        <taxon>Brassicales</taxon>
        <taxon>Brassicaceae</taxon>
        <taxon>Eutremeae</taxon>
        <taxon>Eutrema</taxon>
    </lineage>
</organism>
<dbReference type="InterPro" id="IPR036047">
    <property type="entry name" value="F-box-like_dom_sf"/>
</dbReference>
<evidence type="ECO:0000313" key="2">
    <source>
        <dbReference type="EMBL" id="ESQ33625.1"/>
    </source>
</evidence>
<proteinExistence type="predicted"/>
<evidence type="ECO:0000259" key="1">
    <source>
        <dbReference type="PROSITE" id="PS50181"/>
    </source>
</evidence>
<accession>V4K7N5</accession>
<dbReference type="Gramene" id="ESQ33625">
    <property type="protein sequence ID" value="ESQ33625"/>
    <property type="gene ID" value="EUTSA_v10009548mg"/>
</dbReference>
<dbReference type="AlphaFoldDB" id="V4K7N5"/>
<dbReference type="Pfam" id="PF00646">
    <property type="entry name" value="F-box"/>
    <property type="match status" value="1"/>
</dbReference>
<dbReference type="OMA" id="GERCTFL"/>